<keyword evidence="10" id="KW-0503">Monooxygenase</keyword>
<evidence type="ECO:0000256" key="1">
    <source>
        <dbReference type="ARBA" id="ARBA00001974"/>
    </source>
</evidence>
<dbReference type="Gene3D" id="3.50.50.60">
    <property type="entry name" value="FAD/NAD(P)-binding domain"/>
    <property type="match status" value="1"/>
</dbReference>
<dbReference type="SUPFAM" id="SSF51905">
    <property type="entry name" value="FAD/NAD(P)-binding domain"/>
    <property type="match status" value="2"/>
</dbReference>
<keyword evidence="8" id="KW-0521">NADP</keyword>
<reference evidence="16" key="1">
    <citation type="submission" date="2021-07" db="EMBL/GenBank/DDBJ databases">
        <title>Candidatus Kaistella beijingensis sp. nov. isolated from a municipal wastewater treatment plant is involved in sludge foaming.</title>
        <authorList>
            <person name="Song Y."/>
            <person name="Liu S.-J."/>
        </authorList>
    </citation>
    <scope>NUCLEOTIDE SEQUENCE</scope>
    <source>
        <strain evidence="16">DSM 43998</strain>
    </source>
</reference>
<dbReference type="Proteomes" id="UP000887023">
    <property type="component" value="Chromosome"/>
</dbReference>
<dbReference type="Pfam" id="PF13434">
    <property type="entry name" value="Lys_Orn_oxgnase"/>
    <property type="match status" value="1"/>
</dbReference>
<keyword evidence="7" id="KW-0274">FAD</keyword>
<dbReference type="RefSeq" id="WP_066475173.1">
    <property type="nucleotide sequence ID" value="NZ_CBCRUZ010000015.1"/>
</dbReference>
<evidence type="ECO:0000256" key="14">
    <source>
        <dbReference type="ARBA" id="ARBA00032738"/>
    </source>
</evidence>
<dbReference type="InterPro" id="IPR036188">
    <property type="entry name" value="FAD/NAD-bd_sf"/>
</dbReference>
<evidence type="ECO:0000313" key="16">
    <source>
        <dbReference type="EMBL" id="QXQ13825.1"/>
    </source>
</evidence>
<evidence type="ECO:0000256" key="7">
    <source>
        <dbReference type="ARBA" id="ARBA00022827"/>
    </source>
</evidence>
<dbReference type="PANTHER" id="PTHR42802">
    <property type="entry name" value="MONOOXYGENASE"/>
    <property type="match status" value="1"/>
</dbReference>
<comment type="cofactor">
    <cofactor evidence="1">
        <name>FAD</name>
        <dbReference type="ChEBI" id="CHEBI:57692"/>
    </cofactor>
</comment>
<evidence type="ECO:0000256" key="2">
    <source>
        <dbReference type="ARBA" id="ARBA00005102"/>
    </source>
</evidence>
<protein>
    <recommendedName>
        <fullName evidence="5">L-lysine N6-monooxygenase MbtG</fullName>
        <ecNumber evidence="4">1.14.13.59</ecNumber>
    </recommendedName>
    <alternativeName>
        <fullName evidence="14">Lysine 6-N-hydroxylase</fullName>
    </alternativeName>
    <alternativeName>
        <fullName evidence="13">Lysine N6-hydroxylase</fullName>
    </alternativeName>
    <alternativeName>
        <fullName evidence="11">Lysine-N-oxygenase</fullName>
    </alternativeName>
    <alternativeName>
        <fullName evidence="12">Mycobactin synthase protein G</fullName>
    </alternativeName>
</protein>
<comment type="pathway">
    <text evidence="2">Siderophore biosynthesis; mycobactin biosynthesis.</text>
</comment>
<keyword evidence="6" id="KW-0285">Flavoprotein</keyword>
<comment type="similarity">
    <text evidence="3">Belongs to the lysine N(6)-hydroxylase/L-ornithine N(5)-oxygenase family.</text>
</comment>
<sequence>MSARPESAAVVDVLGVGFGPSNLGLAIAIAEHNEAAPKAVITARFIEAKEKFGWHPEMMLPGATMQVSFLKDLVTQRNARSYYTFLNYLTHRGRLNDFVNHQTFFPTRVEFADYLEWAADAVRADVGYGSRATSVRWAGDCFVVEVAGSTPETIRARNVVLASGLTGVLPDGITPSGRVFHNHGLLGHLARLPRSAEPRFVVIGSGQSAAEVVEYLHANYPSAGVHAVFGKYGFTPADDSPYANRIFDPAAVDDYFSSPPELRRRLMDYHRSTNYSAVDGALIETLYAREYAERVRGPRRLFIHGASRVASVTDFGGWVDVVVEHGPAGLEDTLRCDAVICATGFRPIDLPALLGDFTAEVEFDAEGVRVARDYRVITKKPIPGGLYLQGGTEHTHGISSSLLSNIAVRSDEIVKSIAQARVLTPV</sequence>
<evidence type="ECO:0000313" key="17">
    <source>
        <dbReference type="Proteomes" id="UP000887023"/>
    </source>
</evidence>
<proteinExistence type="inferred from homology"/>
<dbReference type="InterPro" id="IPR025700">
    <property type="entry name" value="Lys/Orn_oxygenase"/>
</dbReference>
<evidence type="ECO:0000256" key="4">
    <source>
        <dbReference type="ARBA" id="ARBA00013076"/>
    </source>
</evidence>
<evidence type="ECO:0000256" key="15">
    <source>
        <dbReference type="ARBA" id="ARBA00048407"/>
    </source>
</evidence>
<evidence type="ECO:0000256" key="3">
    <source>
        <dbReference type="ARBA" id="ARBA00007588"/>
    </source>
</evidence>
<evidence type="ECO:0000256" key="9">
    <source>
        <dbReference type="ARBA" id="ARBA00023002"/>
    </source>
</evidence>
<evidence type="ECO:0000256" key="12">
    <source>
        <dbReference type="ARBA" id="ARBA00031158"/>
    </source>
</evidence>
<keyword evidence="9" id="KW-0560">Oxidoreductase</keyword>
<dbReference type="PANTHER" id="PTHR42802:SF1">
    <property type="entry name" value="L-ORNITHINE N(5)-MONOOXYGENASE"/>
    <property type="match status" value="1"/>
</dbReference>
<dbReference type="EMBL" id="CP079105">
    <property type="protein sequence ID" value="QXQ13825.1"/>
    <property type="molecule type" value="Genomic_DNA"/>
</dbReference>
<evidence type="ECO:0000256" key="13">
    <source>
        <dbReference type="ARBA" id="ARBA00032493"/>
    </source>
</evidence>
<accession>A0ABX8S7K4</accession>
<gene>
    <name evidence="16" type="ORF">KV203_18945</name>
</gene>
<comment type="catalytic activity">
    <reaction evidence="15">
        <text>L-lysine + NADPH + O2 = N(6)-hydroxy-L-lysine + NADP(+) + H2O</text>
        <dbReference type="Rhea" id="RHEA:23228"/>
        <dbReference type="ChEBI" id="CHEBI:15377"/>
        <dbReference type="ChEBI" id="CHEBI:15379"/>
        <dbReference type="ChEBI" id="CHEBI:32551"/>
        <dbReference type="ChEBI" id="CHEBI:57783"/>
        <dbReference type="ChEBI" id="CHEBI:57820"/>
        <dbReference type="ChEBI" id="CHEBI:58349"/>
        <dbReference type="EC" id="1.14.13.59"/>
    </reaction>
</comment>
<name>A0ABX8S7K4_9ACTN</name>
<dbReference type="EC" id="1.14.13.59" evidence="4"/>
<evidence type="ECO:0000256" key="6">
    <source>
        <dbReference type="ARBA" id="ARBA00022630"/>
    </source>
</evidence>
<keyword evidence="17" id="KW-1185">Reference proteome</keyword>
<organism evidence="16 17">
    <name type="scientific">Skermania pinensis</name>
    <dbReference type="NCBI Taxonomy" id="39122"/>
    <lineage>
        <taxon>Bacteria</taxon>
        <taxon>Bacillati</taxon>
        <taxon>Actinomycetota</taxon>
        <taxon>Actinomycetes</taxon>
        <taxon>Mycobacteriales</taxon>
        <taxon>Gordoniaceae</taxon>
        <taxon>Skermania</taxon>
    </lineage>
</organism>
<evidence type="ECO:0000256" key="10">
    <source>
        <dbReference type="ARBA" id="ARBA00023033"/>
    </source>
</evidence>
<evidence type="ECO:0000256" key="8">
    <source>
        <dbReference type="ARBA" id="ARBA00022857"/>
    </source>
</evidence>
<evidence type="ECO:0000256" key="11">
    <source>
        <dbReference type="ARBA" id="ARBA00029939"/>
    </source>
</evidence>
<evidence type="ECO:0000256" key="5">
    <source>
        <dbReference type="ARBA" id="ARBA00016406"/>
    </source>
</evidence>